<evidence type="ECO:0008006" key="4">
    <source>
        <dbReference type="Google" id="ProtNLM"/>
    </source>
</evidence>
<protein>
    <recommendedName>
        <fullName evidence="4">Holin-like toxin</fullName>
    </recommendedName>
</protein>
<evidence type="ECO:0000313" key="3">
    <source>
        <dbReference type="Proteomes" id="UP000030647"/>
    </source>
</evidence>
<dbReference type="Proteomes" id="UP000030647">
    <property type="component" value="Unassembled WGS sequence"/>
</dbReference>
<evidence type="ECO:0000256" key="1">
    <source>
        <dbReference type="SAM" id="Phobius"/>
    </source>
</evidence>
<accession>U4TJ22</accession>
<dbReference type="AlphaFoldDB" id="U4TJ22"/>
<organism evidence="2 3">
    <name type="scientific">Schleiferilactobacillus shenzhenensis LY-73</name>
    <dbReference type="NCBI Taxonomy" id="1231336"/>
    <lineage>
        <taxon>Bacteria</taxon>
        <taxon>Bacillati</taxon>
        <taxon>Bacillota</taxon>
        <taxon>Bacilli</taxon>
        <taxon>Lactobacillales</taxon>
        <taxon>Lactobacillaceae</taxon>
        <taxon>Schleiferilactobacillus</taxon>
    </lineage>
</organism>
<keyword evidence="3" id="KW-1185">Reference proteome</keyword>
<gene>
    <name evidence="2" type="ORF">L248_0583</name>
</gene>
<keyword evidence="1" id="KW-0472">Membrane</keyword>
<reference evidence="3" key="1">
    <citation type="journal article" date="2013" name="Genome Announc.">
        <title>Whole-Genome Sequencing of Lactobacillus shenzhenensis Strain LY-73T.</title>
        <authorList>
            <person name="Lin Z."/>
            <person name="Liu Z."/>
            <person name="Yang R."/>
            <person name="Zou Y."/>
            <person name="Wan D."/>
            <person name="Chen J."/>
            <person name="Guo M."/>
            <person name="Zhao J."/>
            <person name="Fang C."/>
            <person name="Yang R."/>
            <person name="Liu F."/>
        </authorList>
    </citation>
    <scope>NUCLEOTIDE SEQUENCE [LARGE SCALE GENOMIC DNA]</scope>
    <source>
        <strain evidence="3">LY-73</strain>
    </source>
</reference>
<dbReference type="EMBL" id="KI271592">
    <property type="protein sequence ID" value="ERL64806.1"/>
    <property type="molecule type" value="Genomic_DNA"/>
</dbReference>
<sequence>MPIPSLFDHGGPERKSPLVSTSDTLLVMITFGSFVIALIDLVVTIIVATNAKK</sequence>
<keyword evidence="1" id="KW-1133">Transmembrane helix</keyword>
<proteinExistence type="predicted"/>
<dbReference type="HOGENOM" id="CLU_3062914_0_0_9"/>
<evidence type="ECO:0000313" key="2">
    <source>
        <dbReference type="EMBL" id="ERL64806.1"/>
    </source>
</evidence>
<name>U4TJ22_9LACO</name>
<feature type="transmembrane region" description="Helical" evidence="1">
    <location>
        <begin position="25"/>
        <end position="48"/>
    </location>
</feature>
<dbReference type="InterPro" id="IPR031616">
    <property type="entry name" value="BsrE-like"/>
</dbReference>
<dbReference type="Pfam" id="PF16935">
    <property type="entry name" value="Hol_Tox"/>
    <property type="match status" value="1"/>
</dbReference>
<keyword evidence="1" id="KW-0812">Transmembrane</keyword>